<name>A0ABV6AKB1_9HYPH</name>
<reference evidence="11 12" key="1">
    <citation type="submission" date="2024-09" db="EMBL/GenBank/DDBJ databases">
        <authorList>
            <person name="Sun Q."/>
            <person name="Mori K."/>
        </authorList>
    </citation>
    <scope>NUCLEOTIDE SEQUENCE [LARGE SCALE GENOMIC DNA]</scope>
    <source>
        <strain evidence="11 12">TBRC 4938</strain>
    </source>
</reference>
<feature type="active site" description="Proton donor/acceptor" evidence="7">
    <location>
        <position position="101"/>
    </location>
</feature>
<evidence type="ECO:0000313" key="12">
    <source>
        <dbReference type="Proteomes" id="UP001589692"/>
    </source>
</evidence>
<comment type="caution">
    <text evidence="11">The sequence shown here is derived from an EMBL/GenBank/DDBJ whole genome shotgun (WGS) entry which is preliminary data.</text>
</comment>
<dbReference type="EMBL" id="JBHMAA010000023">
    <property type="protein sequence ID" value="MFB9951056.1"/>
    <property type="molecule type" value="Genomic_DNA"/>
</dbReference>
<dbReference type="InterPro" id="IPR050979">
    <property type="entry name" value="LD-transpeptidase"/>
</dbReference>
<feature type="region of interest" description="Disordered" evidence="8">
    <location>
        <begin position="394"/>
        <end position="448"/>
    </location>
</feature>
<dbReference type="PIRSF" id="PIRSF029342">
    <property type="entry name" value="UCP029342_ErfK/YbiS/YcfS/YnhG"/>
    <property type="match status" value="1"/>
</dbReference>
<dbReference type="Gene3D" id="1.10.101.10">
    <property type="entry name" value="PGBD-like superfamily/PGBD"/>
    <property type="match status" value="1"/>
</dbReference>
<dbReference type="NCBIfam" id="NF004786">
    <property type="entry name" value="PRK06132.1-3"/>
    <property type="match status" value="1"/>
</dbReference>
<dbReference type="Pfam" id="PF01471">
    <property type="entry name" value="PG_binding_1"/>
    <property type="match status" value="1"/>
</dbReference>
<dbReference type="PROSITE" id="PS52029">
    <property type="entry name" value="LD_TPASE"/>
    <property type="match status" value="1"/>
</dbReference>
<dbReference type="RefSeq" id="WP_377263880.1">
    <property type="nucleotide sequence ID" value="NZ_JBHMAA010000023.1"/>
</dbReference>
<evidence type="ECO:0000259" key="10">
    <source>
        <dbReference type="PROSITE" id="PS52029"/>
    </source>
</evidence>
<evidence type="ECO:0000256" key="9">
    <source>
        <dbReference type="SAM" id="SignalP"/>
    </source>
</evidence>
<dbReference type="InterPro" id="IPR038063">
    <property type="entry name" value="Transpep_catalytic_dom"/>
</dbReference>
<dbReference type="SUPFAM" id="SSF141523">
    <property type="entry name" value="L,D-transpeptidase catalytic domain-like"/>
    <property type="match status" value="1"/>
</dbReference>
<dbReference type="InterPro" id="IPR036365">
    <property type="entry name" value="PGBD-like_sf"/>
</dbReference>
<evidence type="ECO:0000256" key="7">
    <source>
        <dbReference type="PROSITE-ProRule" id="PRU01373"/>
    </source>
</evidence>
<accession>A0ABV6AKB1</accession>
<protein>
    <submittedName>
        <fullName evidence="11">L,D-transpeptidase family protein</fullName>
    </submittedName>
</protein>
<evidence type="ECO:0000256" key="2">
    <source>
        <dbReference type="ARBA" id="ARBA00005992"/>
    </source>
</evidence>
<keyword evidence="3" id="KW-0808">Transferase</keyword>
<organism evidence="11 12">
    <name type="scientific">Rhizobium puerariae</name>
    <dbReference type="NCBI Taxonomy" id="1585791"/>
    <lineage>
        <taxon>Bacteria</taxon>
        <taxon>Pseudomonadati</taxon>
        <taxon>Pseudomonadota</taxon>
        <taxon>Alphaproteobacteria</taxon>
        <taxon>Hyphomicrobiales</taxon>
        <taxon>Rhizobiaceae</taxon>
        <taxon>Rhizobium/Agrobacterium group</taxon>
        <taxon>Rhizobium</taxon>
    </lineage>
</organism>
<keyword evidence="12" id="KW-1185">Reference proteome</keyword>
<feature type="compositionally biased region" description="Polar residues" evidence="8">
    <location>
        <begin position="435"/>
        <end position="448"/>
    </location>
</feature>
<feature type="compositionally biased region" description="Polar residues" evidence="8">
    <location>
        <begin position="411"/>
        <end position="425"/>
    </location>
</feature>
<feature type="chain" id="PRO_5046319400" evidence="9">
    <location>
        <begin position="24"/>
        <end position="448"/>
    </location>
</feature>
<dbReference type="NCBIfam" id="NF004785">
    <property type="entry name" value="PRK06132.1-2"/>
    <property type="match status" value="1"/>
</dbReference>
<dbReference type="InterPro" id="IPR036366">
    <property type="entry name" value="PGBDSf"/>
</dbReference>
<dbReference type="CDD" id="cd16913">
    <property type="entry name" value="YkuD_like"/>
    <property type="match status" value="1"/>
</dbReference>
<dbReference type="PANTHER" id="PTHR30582">
    <property type="entry name" value="L,D-TRANSPEPTIDASE"/>
    <property type="match status" value="1"/>
</dbReference>
<proteinExistence type="inferred from homology"/>
<dbReference type="PANTHER" id="PTHR30582:SF2">
    <property type="entry name" value="L,D-TRANSPEPTIDASE YCIB-RELATED"/>
    <property type="match status" value="1"/>
</dbReference>
<keyword evidence="4 7" id="KW-0133">Cell shape</keyword>
<keyword evidence="6 7" id="KW-0961">Cell wall biogenesis/degradation</keyword>
<evidence type="ECO:0000256" key="6">
    <source>
        <dbReference type="ARBA" id="ARBA00023316"/>
    </source>
</evidence>
<dbReference type="Proteomes" id="UP001589692">
    <property type="component" value="Unassembled WGS sequence"/>
</dbReference>
<evidence type="ECO:0000256" key="1">
    <source>
        <dbReference type="ARBA" id="ARBA00004752"/>
    </source>
</evidence>
<dbReference type="Pfam" id="PF03734">
    <property type="entry name" value="YkuD"/>
    <property type="match status" value="1"/>
</dbReference>
<feature type="signal peptide" evidence="9">
    <location>
        <begin position="1"/>
        <end position="23"/>
    </location>
</feature>
<evidence type="ECO:0000313" key="11">
    <source>
        <dbReference type="EMBL" id="MFB9951056.1"/>
    </source>
</evidence>
<dbReference type="InterPro" id="IPR005490">
    <property type="entry name" value="LD_TPept_cat_dom"/>
</dbReference>
<evidence type="ECO:0000256" key="5">
    <source>
        <dbReference type="ARBA" id="ARBA00022984"/>
    </source>
</evidence>
<evidence type="ECO:0000256" key="3">
    <source>
        <dbReference type="ARBA" id="ARBA00022679"/>
    </source>
</evidence>
<dbReference type="InterPro" id="IPR016915">
    <property type="entry name" value="UCP029342"/>
</dbReference>
<feature type="domain" description="L,D-TPase catalytic" evidence="10">
    <location>
        <begin position="29"/>
        <end position="138"/>
    </location>
</feature>
<dbReference type="SUPFAM" id="SSF47090">
    <property type="entry name" value="PGBD-like"/>
    <property type="match status" value="1"/>
</dbReference>
<sequence>MLRGVLFGLGLLSGTMLSQSAFAEAARTLQIIVSKDKQSMVVYDGDKVVATSKVSTGKAGHTTPSGIFSILEKRKYHESNIYSNAPMPFMQRLTWSGIALHEGQVPNYPASHGCVRIPSSFAQTLFQMTERGVHVVISDAPVEPVPIEHANLFTPLKPLPTAPLLSDVDLRPTAMKRKPAGPVEVAMNSAGAGQDPMTTGSLEAVVPENAAPLRILIQRRGARETMLDVQALLTELGFDTGTPDGLAGPMTRAAIAGFKRWKALPDDGPLLGKEFLAALYHSAGQKEAPLGQIMVRQNFEPLFEAPVGIKDPEIALGTHFFTADHIERNAETAEWHTVTLPNALSAEEMKQFGIETPADPSRPGAAAAALDRIEIPTDIRERIATLMSNGTSLTITDQGLGPETGKGTDFVTLTRTQPNPAQAQDSIAKPRPARRSQNASTYRSIGLY</sequence>
<keyword evidence="5 7" id="KW-0573">Peptidoglycan synthesis</keyword>
<comment type="pathway">
    <text evidence="1 7">Cell wall biogenesis; peptidoglycan biosynthesis.</text>
</comment>
<gene>
    <name evidence="11" type="ORF">ACFFP0_19590</name>
</gene>
<feature type="active site" description="Nucleophile" evidence="7">
    <location>
        <position position="114"/>
    </location>
</feature>
<comment type="similarity">
    <text evidence="2">Belongs to the YkuD family.</text>
</comment>
<keyword evidence="9" id="KW-0732">Signal</keyword>
<dbReference type="Gene3D" id="2.40.440.10">
    <property type="entry name" value="L,D-transpeptidase catalytic domain-like"/>
    <property type="match status" value="1"/>
</dbReference>
<evidence type="ECO:0000256" key="8">
    <source>
        <dbReference type="SAM" id="MobiDB-lite"/>
    </source>
</evidence>
<evidence type="ECO:0000256" key="4">
    <source>
        <dbReference type="ARBA" id="ARBA00022960"/>
    </source>
</evidence>
<dbReference type="InterPro" id="IPR002477">
    <property type="entry name" value="Peptidoglycan-bd-like"/>
</dbReference>